<dbReference type="PANTHER" id="PTHR11373:SF4">
    <property type="entry name" value="DEOXYNUCLEOSIDE TRIPHOSPHATE TRIPHOSPHOHYDROLASE SAMHD1"/>
    <property type="match status" value="1"/>
</dbReference>
<keyword evidence="3" id="KW-1185">Reference proteome</keyword>
<dbReference type="GeneID" id="8739549"/>
<dbReference type="Proteomes" id="UP000001901">
    <property type="component" value="Chromosome"/>
</dbReference>
<dbReference type="Gene3D" id="1.10.3210.10">
    <property type="entry name" value="Hypothetical protein af1432"/>
    <property type="match status" value="1"/>
</dbReference>
<dbReference type="HOGENOM" id="CLU_026821_3_1_2"/>
<feature type="domain" description="HD" evidence="1">
    <location>
        <begin position="50"/>
        <end position="159"/>
    </location>
</feature>
<dbReference type="SMART" id="SM00471">
    <property type="entry name" value="HDc"/>
    <property type="match status" value="1"/>
</dbReference>
<dbReference type="AlphaFoldDB" id="D2RI23"/>
<dbReference type="PaxDb" id="572546-Arcpr_0885"/>
<dbReference type="PROSITE" id="PS51831">
    <property type="entry name" value="HD"/>
    <property type="match status" value="1"/>
</dbReference>
<dbReference type="SUPFAM" id="SSF109604">
    <property type="entry name" value="HD-domain/PDEase-like"/>
    <property type="match status" value="1"/>
</dbReference>
<proteinExistence type="predicted"/>
<gene>
    <name evidence="2" type="ordered locus">Arcpr_0885</name>
</gene>
<dbReference type="EMBL" id="CP001857">
    <property type="protein sequence ID" value="ADB57948.1"/>
    <property type="molecule type" value="Genomic_DNA"/>
</dbReference>
<accession>D2RI23</accession>
<protein>
    <submittedName>
        <fullName evidence="2">Metal dependent phosphohydrolase</fullName>
    </submittedName>
</protein>
<dbReference type="Pfam" id="PF01966">
    <property type="entry name" value="HD"/>
    <property type="match status" value="1"/>
</dbReference>
<dbReference type="CDD" id="cd00077">
    <property type="entry name" value="HDc"/>
    <property type="match status" value="1"/>
</dbReference>
<dbReference type="InterPro" id="IPR050135">
    <property type="entry name" value="dGTPase-like"/>
</dbReference>
<dbReference type="InterPro" id="IPR045509">
    <property type="entry name" value="HD_assoc_2"/>
</dbReference>
<dbReference type="STRING" id="572546.Arcpr_0885"/>
<evidence type="ECO:0000313" key="2">
    <source>
        <dbReference type="EMBL" id="ADB57948.1"/>
    </source>
</evidence>
<organism evidence="2 3">
    <name type="scientific">Archaeoglobus profundus (strain DSM 5631 / JCM 9629 / NBRC 100127 / Av18)</name>
    <dbReference type="NCBI Taxonomy" id="572546"/>
    <lineage>
        <taxon>Archaea</taxon>
        <taxon>Methanobacteriati</taxon>
        <taxon>Methanobacteriota</taxon>
        <taxon>Archaeoglobi</taxon>
        <taxon>Archaeoglobales</taxon>
        <taxon>Archaeoglobaceae</taxon>
        <taxon>Archaeoglobus</taxon>
    </lineage>
</organism>
<dbReference type="eggNOG" id="arCOG04430">
    <property type="taxonomic scope" value="Archaea"/>
</dbReference>
<evidence type="ECO:0000313" key="3">
    <source>
        <dbReference type="Proteomes" id="UP000001901"/>
    </source>
</evidence>
<dbReference type="RefSeq" id="WP_012940284.1">
    <property type="nucleotide sequence ID" value="NC_013741.1"/>
</dbReference>
<dbReference type="GO" id="GO:0008832">
    <property type="term" value="F:dGTPase activity"/>
    <property type="evidence" value="ECO:0007669"/>
    <property type="project" value="TreeGrafter"/>
</dbReference>
<dbReference type="PANTHER" id="PTHR11373">
    <property type="entry name" value="DEOXYNUCLEOSIDE TRIPHOSPHATE TRIPHOSPHOHYDROLASE"/>
    <property type="match status" value="1"/>
</dbReference>
<dbReference type="Pfam" id="PF19276">
    <property type="entry name" value="HD_assoc_2"/>
    <property type="match status" value="1"/>
</dbReference>
<evidence type="ECO:0000259" key="1">
    <source>
        <dbReference type="PROSITE" id="PS51831"/>
    </source>
</evidence>
<dbReference type="InterPro" id="IPR003607">
    <property type="entry name" value="HD/PDEase_dom"/>
</dbReference>
<name>D2RI23_ARCPA</name>
<dbReference type="KEGG" id="apo:Arcpr_0885"/>
<dbReference type="GO" id="GO:0006203">
    <property type="term" value="P:dGTP catabolic process"/>
    <property type="evidence" value="ECO:0007669"/>
    <property type="project" value="TreeGrafter"/>
</dbReference>
<dbReference type="InterPro" id="IPR006674">
    <property type="entry name" value="HD_domain"/>
</dbReference>
<sequence>MKLIQDTIHGLLKIEDWMIKIIDTPEFQRLRRISQIGFANLVFPGANHTRFEHSLGVMEIARRLVERMEIDEDEKMEIVASALLHDIAHLPFSHCSESVVERRLGLNHENVEVVLRKGEIKDVLRDLGFNVRKMIAHIKGLSDCNVVKGDIDADRIDYLMRDSHYTGVAHGVFDAQRLINKIVFVDKKIVIDAGGLRSAESLLISRFLMYTTVYYHHVCRIARKMFEKALEFCIEEGNLKPRELFHMDDFTTINFLKASGGYPKDVVERLLNRKLFKRALYVEIKRVGVNLNRIDPSNAEREIAERAGVDEKYVIVDIPKLANGEEFEALVLVGGEMKRLDEVSSLVRALREAEKNSLMLGVYTPKEFVDKVSRVAAEFFAVDKTYQSKLF</sequence>
<reference evidence="2 3" key="1">
    <citation type="journal article" date="2010" name="Stand. Genomic Sci.">
        <title>Complete genome sequence of Archaeoglobus profundus type strain (AV18).</title>
        <authorList>
            <person name="von Jan M."/>
            <person name="Lapidus A."/>
            <person name="Del Rio T.G."/>
            <person name="Copeland A."/>
            <person name="Tice H."/>
            <person name="Cheng J.F."/>
            <person name="Lucas S."/>
            <person name="Chen F."/>
            <person name="Nolan M."/>
            <person name="Goodwin L."/>
            <person name="Han C."/>
            <person name="Pitluck S."/>
            <person name="Liolios K."/>
            <person name="Ivanova N."/>
            <person name="Mavromatis K."/>
            <person name="Ovchinnikova G."/>
            <person name="Chertkov O."/>
            <person name="Pati A."/>
            <person name="Chen A."/>
            <person name="Palaniappan K."/>
            <person name="Land M."/>
            <person name="Hauser L."/>
            <person name="Chang Y.J."/>
            <person name="Jeffries C.D."/>
            <person name="Saunders E."/>
            <person name="Brettin T."/>
            <person name="Detter J.C."/>
            <person name="Chain P."/>
            <person name="Eichinger K."/>
            <person name="Huber H."/>
            <person name="Spring S."/>
            <person name="Rohde M."/>
            <person name="Goker M."/>
            <person name="Wirth R."/>
            <person name="Woyke T."/>
            <person name="Bristow J."/>
            <person name="Eisen J.A."/>
            <person name="Markowitz V."/>
            <person name="Hugenholtz P."/>
            <person name="Kyrpides N.C."/>
            <person name="Klenk H.P."/>
        </authorList>
    </citation>
    <scope>NUCLEOTIDE SEQUENCE [LARGE SCALE GENOMIC DNA]</scope>
    <source>
        <strain evidence="3">DSM 5631 / JCM 9629 / NBRC 100127 / Av18</strain>
    </source>
</reference>